<evidence type="ECO:0000313" key="3">
    <source>
        <dbReference type="Proteomes" id="UP000320730"/>
    </source>
</evidence>
<dbReference type="PANTHER" id="PTHR33258:SF1">
    <property type="entry name" value="TRANSPOSASE INSL FOR INSERTION SEQUENCE ELEMENT IS186A-RELATED"/>
    <property type="match status" value="1"/>
</dbReference>
<dbReference type="EMBL" id="SFAN01000176">
    <property type="protein sequence ID" value="TRV16884.1"/>
    <property type="molecule type" value="Genomic_DNA"/>
</dbReference>
<dbReference type="PANTHER" id="PTHR33258">
    <property type="entry name" value="TRANSPOSASE INSL FOR INSERTION SEQUENCE ELEMENT IS186A-RELATED"/>
    <property type="match status" value="1"/>
</dbReference>
<dbReference type="Proteomes" id="UP000320730">
    <property type="component" value="Unassembled WGS sequence"/>
</dbReference>
<dbReference type="GO" id="GO:0003677">
    <property type="term" value="F:DNA binding"/>
    <property type="evidence" value="ECO:0007669"/>
    <property type="project" value="InterPro"/>
</dbReference>
<organism evidence="2 3">
    <name type="scientific">Microcystis flos-aquae Mf_WU_F_19750830_S460</name>
    <dbReference type="NCBI Taxonomy" id="2486237"/>
    <lineage>
        <taxon>Bacteria</taxon>
        <taxon>Bacillati</taxon>
        <taxon>Cyanobacteriota</taxon>
        <taxon>Cyanophyceae</taxon>
        <taxon>Oscillatoriophycideae</taxon>
        <taxon>Chroococcales</taxon>
        <taxon>Microcystaceae</taxon>
        <taxon>Microcystis</taxon>
    </lineage>
</organism>
<feature type="non-terminal residue" evidence="2">
    <location>
        <position position="1"/>
    </location>
</feature>
<dbReference type="InterPro" id="IPR012337">
    <property type="entry name" value="RNaseH-like_sf"/>
</dbReference>
<sequence>TEFRLATDLPLEGEGAVSNEEVAEIYIQRWQIELLWKFLEMHLKLDNLITKNDNGIRLQIYRCIIAYLILQLIDIEEGFGKSLLDKLRYLQSFMCQHISYVNWFQRIVYST</sequence>
<name>A0A552L9J0_9CHRO</name>
<evidence type="ECO:0000313" key="2">
    <source>
        <dbReference type="EMBL" id="TRV16884.1"/>
    </source>
</evidence>
<gene>
    <name evidence="2" type="ORF">EWV40_19755</name>
</gene>
<dbReference type="InterPro" id="IPR002559">
    <property type="entry name" value="Transposase_11"/>
</dbReference>
<feature type="domain" description="Transposase IS4-like" evidence="1">
    <location>
        <begin position="17"/>
        <end position="69"/>
    </location>
</feature>
<dbReference type="GO" id="GO:0004803">
    <property type="term" value="F:transposase activity"/>
    <property type="evidence" value="ECO:0007669"/>
    <property type="project" value="InterPro"/>
</dbReference>
<proteinExistence type="predicted"/>
<dbReference type="SUPFAM" id="SSF53098">
    <property type="entry name" value="Ribonuclease H-like"/>
    <property type="match status" value="1"/>
</dbReference>
<accession>A0A552L9J0</accession>
<dbReference type="Pfam" id="PF01609">
    <property type="entry name" value="DDE_Tnp_1"/>
    <property type="match status" value="1"/>
</dbReference>
<protein>
    <submittedName>
        <fullName evidence="2">IS4 family transposase</fullName>
    </submittedName>
</protein>
<dbReference type="AlphaFoldDB" id="A0A552L9J0"/>
<evidence type="ECO:0000259" key="1">
    <source>
        <dbReference type="Pfam" id="PF01609"/>
    </source>
</evidence>
<reference evidence="2 3" key="1">
    <citation type="submission" date="2019-01" db="EMBL/GenBank/DDBJ databases">
        <title>Coherence of Microcystis species and biogeography revealed through population genomics.</title>
        <authorList>
            <person name="Perez-Carrascal O.M."/>
            <person name="Terrat Y."/>
            <person name="Giani A."/>
            <person name="Fortin N."/>
            <person name="Tromas N."/>
            <person name="Shapiro B.J."/>
        </authorList>
    </citation>
    <scope>NUCLEOTIDE SEQUENCE [LARGE SCALE GENOMIC DNA]</scope>
    <source>
        <strain evidence="2">Mf_WU_F_19750830_S460</strain>
    </source>
</reference>
<comment type="caution">
    <text evidence="2">The sequence shown here is derived from an EMBL/GenBank/DDBJ whole genome shotgun (WGS) entry which is preliminary data.</text>
</comment>
<dbReference type="GO" id="GO:0006313">
    <property type="term" value="P:DNA transposition"/>
    <property type="evidence" value="ECO:0007669"/>
    <property type="project" value="InterPro"/>
</dbReference>